<dbReference type="InterPro" id="IPR004433">
    <property type="entry name" value="MenaQ_synth_MenD"/>
</dbReference>
<dbReference type="SUPFAM" id="SSF56322">
    <property type="entry name" value="ADC synthase"/>
    <property type="match status" value="2"/>
</dbReference>
<keyword evidence="10" id="KW-1185">Reference proteome</keyword>
<dbReference type="InterPro" id="IPR005801">
    <property type="entry name" value="ADC_synthase"/>
</dbReference>
<evidence type="ECO:0000256" key="7">
    <source>
        <dbReference type="SAM" id="MobiDB-lite"/>
    </source>
</evidence>
<dbReference type="GO" id="GO:0009234">
    <property type="term" value="P:menaquinone biosynthetic process"/>
    <property type="evidence" value="ECO:0007669"/>
    <property type="project" value="InterPro"/>
</dbReference>
<evidence type="ECO:0000256" key="3">
    <source>
        <dbReference type="ARBA" id="ARBA00022842"/>
    </source>
</evidence>
<dbReference type="GO" id="GO:0070204">
    <property type="term" value="F:2-succinyl-5-enolpyruvyl-6-hydroxy-3-cyclohexene-1-carboxylic-acid synthase activity"/>
    <property type="evidence" value="ECO:0007669"/>
    <property type="project" value="InterPro"/>
</dbReference>
<feature type="compositionally biased region" description="Low complexity" evidence="7">
    <location>
        <begin position="83"/>
        <end position="93"/>
    </location>
</feature>
<dbReference type="Gene3D" id="3.60.120.10">
    <property type="entry name" value="Anthranilate synthase"/>
    <property type="match status" value="1"/>
</dbReference>
<dbReference type="CDD" id="cd02009">
    <property type="entry name" value="TPP_SHCHC_synthase"/>
    <property type="match status" value="1"/>
</dbReference>
<dbReference type="GO" id="GO:0046872">
    <property type="term" value="F:metal ion binding"/>
    <property type="evidence" value="ECO:0007669"/>
    <property type="project" value="UniProtKB-KW"/>
</dbReference>
<evidence type="ECO:0000313" key="10">
    <source>
        <dbReference type="Proteomes" id="UP000239899"/>
    </source>
</evidence>
<keyword evidence="6" id="KW-0456">Lyase</keyword>
<dbReference type="SUPFAM" id="SSF51604">
    <property type="entry name" value="Enolase C-terminal domain-like"/>
    <property type="match status" value="1"/>
</dbReference>
<dbReference type="SUPFAM" id="SSF53474">
    <property type="entry name" value="alpha/beta-Hydrolases"/>
    <property type="match status" value="1"/>
</dbReference>
<dbReference type="InterPro" id="IPR013342">
    <property type="entry name" value="Mandelate_racemase_C"/>
</dbReference>
<dbReference type="SUPFAM" id="SSF54826">
    <property type="entry name" value="Enolase N-terminal domain-like"/>
    <property type="match status" value="1"/>
</dbReference>
<dbReference type="InterPro" id="IPR029065">
    <property type="entry name" value="Enolase_C-like"/>
</dbReference>
<dbReference type="GO" id="GO:0016829">
    <property type="term" value="F:lyase activity"/>
    <property type="evidence" value="ECO:0007669"/>
    <property type="project" value="UniProtKB-KW"/>
</dbReference>
<reference evidence="9 10" key="1">
    <citation type="journal article" date="2018" name="Plant J.">
        <title>Genome sequences of Chlorella sorokiniana UTEX 1602 and Micractinium conductrix SAG 241.80: implications to maltose excretion by a green alga.</title>
        <authorList>
            <person name="Arriola M.B."/>
            <person name="Velmurugan N."/>
            <person name="Zhang Y."/>
            <person name="Plunkett M.H."/>
            <person name="Hondzo H."/>
            <person name="Barney B.M."/>
        </authorList>
    </citation>
    <scope>NUCLEOTIDE SEQUENCE [LARGE SCALE GENOMIC DNA]</scope>
    <source>
        <strain evidence="10">UTEX 1602</strain>
    </source>
</reference>
<evidence type="ECO:0000256" key="1">
    <source>
        <dbReference type="ARBA" id="ARBA00022679"/>
    </source>
</evidence>
<dbReference type="Pfam" id="PF02776">
    <property type="entry name" value="TPP_enzyme_N"/>
    <property type="match status" value="1"/>
</dbReference>
<dbReference type="OrthoDB" id="8119704at2759"/>
<dbReference type="Gene3D" id="3.30.390.10">
    <property type="entry name" value="Enolase-like, N-terminal domain"/>
    <property type="match status" value="1"/>
</dbReference>
<accession>A0A2P6TX44</accession>
<evidence type="ECO:0000313" key="9">
    <source>
        <dbReference type="EMBL" id="PRW58628.1"/>
    </source>
</evidence>
<dbReference type="STRING" id="3076.A0A2P6TX44"/>
<evidence type="ECO:0000256" key="2">
    <source>
        <dbReference type="ARBA" id="ARBA00022723"/>
    </source>
</evidence>
<dbReference type="SFLD" id="SFLDG00180">
    <property type="entry name" value="muconate_cycloisomerase"/>
    <property type="match status" value="1"/>
</dbReference>
<dbReference type="SMART" id="SM00922">
    <property type="entry name" value="MR_MLE"/>
    <property type="match status" value="1"/>
</dbReference>
<name>A0A2P6TX44_CHLSO</name>
<protein>
    <submittedName>
        <fullName evidence="9">Chloroplastic isoform X3</fullName>
    </submittedName>
</protein>
<dbReference type="InterPro" id="IPR036849">
    <property type="entry name" value="Enolase-like_C_sf"/>
</dbReference>
<dbReference type="CDD" id="cd07037">
    <property type="entry name" value="TPP_PYR_MenD"/>
    <property type="match status" value="1"/>
</dbReference>
<feature type="compositionally biased region" description="Low complexity" evidence="7">
    <location>
        <begin position="40"/>
        <end position="65"/>
    </location>
</feature>
<keyword evidence="1" id="KW-0808">Transferase</keyword>
<dbReference type="GO" id="GO:0030976">
    <property type="term" value="F:thiamine pyrophosphate binding"/>
    <property type="evidence" value="ECO:0007669"/>
    <property type="project" value="InterPro"/>
</dbReference>
<dbReference type="InterPro" id="IPR029058">
    <property type="entry name" value="AB_hydrolase_fold"/>
</dbReference>
<evidence type="ECO:0000256" key="5">
    <source>
        <dbReference type="ARBA" id="ARBA00023211"/>
    </source>
</evidence>
<dbReference type="HAMAP" id="MF_01659">
    <property type="entry name" value="MenD"/>
    <property type="match status" value="1"/>
</dbReference>
<dbReference type="NCBIfam" id="TIGR00173">
    <property type="entry name" value="menD"/>
    <property type="match status" value="1"/>
</dbReference>
<dbReference type="Proteomes" id="UP000239899">
    <property type="component" value="Unassembled WGS sequence"/>
</dbReference>
<dbReference type="InterPro" id="IPR000073">
    <property type="entry name" value="AB_hydrolase_1"/>
</dbReference>
<dbReference type="Pfam" id="PF00561">
    <property type="entry name" value="Abhydrolase_1"/>
    <property type="match status" value="1"/>
</dbReference>
<dbReference type="SFLD" id="SFLDF00009">
    <property type="entry name" value="o-succinylbenzoate_synthase"/>
    <property type="match status" value="1"/>
</dbReference>
<dbReference type="Gene3D" id="3.20.20.120">
    <property type="entry name" value="Enolase-like C-terminal domain"/>
    <property type="match status" value="1"/>
</dbReference>
<comment type="caution">
    <text evidence="9">The sequence shown here is derived from an EMBL/GenBank/DDBJ whole genome shotgun (WGS) entry which is preliminary data.</text>
</comment>
<feature type="compositionally biased region" description="Low complexity" evidence="7">
    <location>
        <begin position="14"/>
        <end position="27"/>
    </location>
</feature>
<dbReference type="Pfam" id="PF13378">
    <property type="entry name" value="MR_MLE_C"/>
    <property type="match status" value="1"/>
</dbReference>
<evidence type="ECO:0000259" key="8">
    <source>
        <dbReference type="SMART" id="SM00922"/>
    </source>
</evidence>
<evidence type="ECO:0000256" key="4">
    <source>
        <dbReference type="ARBA" id="ARBA00023052"/>
    </source>
</evidence>
<dbReference type="InterPro" id="IPR029061">
    <property type="entry name" value="THDP-binding"/>
</dbReference>
<dbReference type="SUPFAM" id="SSF52518">
    <property type="entry name" value="Thiamin diphosphate-binding fold (THDP-binding)"/>
    <property type="match status" value="2"/>
</dbReference>
<dbReference type="Gene3D" id="3.40.50.1820">
    <property type="entry name" value="alpha/beta hydrolase"/>
    <property type="match status" value="1"/>
</dbReference>
<dbReference type="PANTHER" id="PTHR42916">
    <property type="entry name" value="2-SUCCINYL-5-ENOLPYRUVYL-6-HYDROXY-3-CYCLOHEXENE-1-CARBOXYLATE SYNTHASE"/>
    <property type="match status" value="1"/>
</dbReference>
<gene>
    <name evidence="9" type="ORF">C2E21_2887</name>
</gene>
<proteinExistence type="inferred from homology"/>
<dbReference type="EMBL" id="LHPG02000005">
    <property type="protein sequence ID" value="PRW58628.1"/>
    <property type="molecule type" value="Genomic_DNA"/>
</dbReference>
<dbReference type="Gene3D" id="3.40.50.1220">
    <property type="entry name" value="TPP-binding domain"/>
    <property type="match status" value="1"/>
</dbReference>
<keyword evidence="2" id="KW-0479">Metal-binding</keyword>
<dbReference type="InterPro" id="IPR015890">
    <property type="entry name" value="Chorismate_C"/>
</dbReference>
<dbReference type="Pfam" id="PF00425">
    <property type="entry name" value="Chorismate_bind"/>
    <property type="match status" value="1"/>
</dbReference>
<keyword evidence="5" id="KW-0464">Manganese</keyword>
<organism evidence="9 10">
    <name type="scientific">Chlorella sorokiniana</name>
    <name type="common">Freshwater green alga</name>
    <dbReference type="NCBI Taxonomy" id="3076"/>
    <lineage>
        <taxon>Eukaryota</taxon>
        <taxon>Viridiplantae</taxon>
        <taxon>Chlorophyta</taxon>
        <taxon>core chlorophytes</taxon>
        <taxon>Trebouxiophyceae</taxon>
        <taxon>Chlorellales</taxon>
        <taxon>Chlorellaceae</taxon>
        <taxon>Chlorella clade</taxon>
        <taxon>Chlorella</taxon>
    </lineage>
</organism>
<dbReference type="InterPro" id="IPR032264">
    <property type="entry name" value="MenD_middle"/>
</dbReference>
<feature type="region of interest" description="Disordered" evidence="7">
    <location>
        <begin position="1"/>
        <end position="93"/>
    </location>
</feature>
<evidence type="ECO:0000256" key="6">
    <source>
        <dbReference type="ARBA" id="ARBA00023239"/>
    </source>
</evidence>
<dbReference type="InterPro" id="IPR029017">
    <property type="entry name" value="Enolase-like_N"/>
</dbReference>
<dbReference type="SFLD" id="SFLDS00001">
    <property type="entry name" value="Enolase"/>
    <property type="match status" value="1"/>
</dbReference>
<dbReference type="PANTHER" id="PTHR42916:SF1">
    <property type="entry name" value="PROTEIN PHYLLO, CHLOROPLASTIC"/>
    <property type="match status" value="1"/>
</dbReference>
<feature type="domain" description="Mandelate racemase/muconate lactonizing enzyme C-terminal" evidence="8">
    <location>
        <begin position="1695"/>
        <end position="1792"/>
    </location>
</feature>
<keyword evidence="3" id="KW-0460">Magnesium</keyword>
<sequence>MVSSGAASRLARLPAPVSSRRAVAASATSKRPAVRRRRSSQGAAAADVQAVEQQAGAPAVAAVAEPQPPHKEGQQLTDGPTVQQPQAPSSAQPAAALVTTTTLAPQTSLAAAVAALRAAVLALPSSAGAYPSGLARLEVPLPQGTRALWWLRGQLSATTDSAALLHPRIYFSPRRTNAADTDGSAAAGAAAAGAGSVAGAGAAWLWRGSPGEPLGEEVVRDMQRFLGASGPGAQRVRAFGGARFNTAQQPGEEWAEFGSYCFLIPRIEFLEAAGCCILACTVAWDAASHGSSLGHASNGSSNDSSGTQGSPAVGFASLDAAVMDAVAALDAVQLPAPPAAGAFKLRRLGSSHTPDEAGWHTLMDGTHAELSAAAAAAAAQQAAAAPPPSEEQALDACTPLLRVSPEAAREEYLLNGQEGLDDLLAALEGGFEATATPPDAGGLTKVVLARRTDVAIEGRVEPLALLEALQERDPRAYQIMLQMPSGTAFLGSTPECLYTRTGTAVASEAVAGTRARGAGGDVEQDFWLAFDLLRSHKDHVEFTVVRDWVQQALAGVCDRVSVDVAKSVLKQGAVQHLYGKLSAQLKPGASDAHLLAALHPTPAVCGRPREDALGFLAASEPFDRGYYAGPFGWVSQGAAEFVVAIRSALVRHDAAGTGAEGATAAAAAAAAGQLSERLASHAAAGPGPLSSAGVVAAAASTSWSVPSATGMAAQAAAEASSGSSGTSVSLFAGVGIVRGSDTASEWAELDLKIRQYERLLQGVPPLAASPNVNALWARLLVEELCRLGCNTFCVAPGSRSSPLTVAVAQHPRARIVPCIDERSLGFWALGYGRAAGRPAVVITSSGTAVANLLPAVVEASQSGVPLLLVTGDRPAELRDTGANQTIDQVKMFGGYTRWHADLPAPLDALPARTLLSAVDTAVQYAAAGLPPGPVHLNFQFREPLAPVDVGEWDRACLQGLQHWEAGDAPFTTAAGLQHTPHSSSSGNLGSSLLGSSSFGGASGLAADPAAQAVLQTLLGARRGLIVAAELTSPEDVVAAAQLSQLLGWPVAADVLSGLRAGVPAAGAAASTAGPAGPAVVHHMDNLLLLDRQQWGALRPDVVMQLGGHLTSKRVGQFLEWCCLEGEGQAGAGSSGSDASGAGAAAAPQRPLQWVLMDRSPKRHDQFALLSHRLQAPLPALVAALAAALGAAAAAGAAQHAAQQAQRQEQARYCRLLQLLDAEASAAVDAALAAMPELTEPAVARVLSQQLPPGEGLFVGNSMPIRDLDMYAAPAPPAGASLTSSAAAAGGMPGGPTALQGVVPVPLGARVAANRGASGIDGVLSTAAGFADGLGRAATLVVGDLSFLHDINGLNLLRSGEARPPLTVVLVNNGGGGIFSFLPIAQALPEDVFTPLWATPQHVDLEGMCRAHGIPHQRVTGVEDLGIALRSAWGCNRHSVIEVVTSRHTNVQRHREVQDAVKQAVSRALALLDSLSAGTAGTAGAADAAAAAGQGASSAAGAAPFELTVHSASYHAFSLPLAKLLTTAAGGEEQRRRGFLLRLWLAGPGGASLAHGVGEVAPLPGLHRESPEEAEAQLALLCQLLSADGPSSAAPGGSSNGSVVGPESVAGASGSAVTVPLTAALLGGRLSAWLQQRLGVQPGSLLPSVRCGLEAALLSAIAQHQGMPLAQLLAGPAAALPPAVGINGLLDCQGTPEEAAAEAAALLQQQPYAALKIKVGRRADPLADAAAVVAIRQAVGPEVVLRADANRRWTLEQAVQFGKAAAAAQLQYIEEPVASPADLPEFHHRTGMPVALDESVDEGLVGPSAPDADALCEGAAALVLKPAVLGGFERTAQLAAWAALRGMHAVVSSAFESSLGFPASSNGSSSNGSSTNGAAEQPPVLLLHGFMGGADDWRPLMQSLGLQHRCVALDLPGHGATGVTASSSNGNGSSNSSSSQEAYSLEAAAEAVAALVQQEGLAGCQLVGYSLGARLALLLAARWPKLFSGVVSVSGTPGLPDPAACAERAARDDALAAALRTGGLPTFLDHWYQQPMWALLRASPRFEAMLQQRRAAGDATQLAAVLATASPGRAPSVWQELEAAAAAGTLPPLLLVAGQADAKFVGIAEKLAARLAAAGSPTGSTDEEEEGDWHAAQLPLASGDSGADALMGGGASVEVALLPGCGHAPHIERPVELLAALQRFFGSG</sequence>
<dbReference type="InterPro" id="IPR012001">
    <property type="entry name" value="Thiamin_PyroP_enz_TPP-bd_dom"/>
</dbReference>
<dbReference type="Gene3D" id="3.40.50.970">
    <property type="match status" value="2"/>
</dbReference>
<keyword evidence="4" id="KW-0786">Thiamine pyrophosphate</keyword>
<dbReference type="Pfam" id="PF16582">
    <property type="entry name" value="TPP_enzyme_M_2"/>
    <property type="match status" value="1"/>
</dbReference>